<organism evidence="1 2">
    <name type="scientific">Streptosporangium album</name>
    <dbReference type="NCBI Taxonomy" id="47479"/>
    <lineage>
        <taxon>Bacteria</taxon>
        <taxon>Bacillati</taxon>
        <taxon>Actinomycetota</taxon>
        <taxon>Actinomycetes</taxon>
        <taxon>Streptosporangiales</taxon>
        <taxon>Streptosporangiaceae</taxon>
        <taxon>Streptosporangium</taxon>
    </lineage>
</organism>
<dbReference type="EMBL" id="JACHJU010000005">
    <property type="protein sequence ID" value="MBB4943297.1"/>
    <property type="molecule type" value="Genomic_DNA"/>
</dbReference>
<dbReference type="Proteomes" id="UP000534286">
    <property type="component" value="Unassembled WGS sequence"/>
</dbReference>
<reference evidence="1 2" key="1">
    <citation type="submission" date="2020-08" db="EMBL/GenBank/DDBJ databases">
        <title>Sequencing the genomes of 1000 actinobacteria strains.</title>
        <authorList>
            <person name="Klenk H.-P."/>
        </authorList>
    </citation>
    <scope>NUCLEOTIDE SEQUENCE [LARGE SCALE GENOMIC DNA]</scope>
    <source>
        <strain evidence="1 2">DSM 43023</strain>
    </source>
</reference>
<protein>
    <submittedName>
        <fullName evidence="1">Uncharacterized protein</fullName>
    </submittedName>
</protein>
<gene>
    <name evidence="1" type="ORF">FHR32_007697</name>
</gene>
<evidence type="ECO:0000313" key="1">
    <source>
        <dbReference type="EMBL" id="MBB4943297.1"/>
    </source>
</evidence>
<name>A0A7W7S4E1_9ACTN</name>
<comment type="caution">
    <text evidence="1">The sequence shown here is derived from an EMBL/GenBank/DDBJ whole genome shotgun (WGS) entry which is preliminary data.</text>
</comment>
<accession>A0A7W7S4E1</accession>
<keyword evidence="2" id="KW-1185">Reference proteome</keyword>
<proteinExistence type="predicted"/>
<dbReference type="AlphaFoldDB" id="A0A7W7S4E1"/>
<sequence length="57" mass="6558">MSVDVLTHSAWRYRWIILGLLTDLTHSFAPAWGLLSAITTGPLHIRWKFGGYYRDPV</sequence>
<evidence type="ECO:0000313" key="2">
    <source>
        <dbReference type="Proteomes" id="UP000534286"/>
    </source>
</evidence>